<keyword evidence="1" id="KW-0812">Transmembrane</keyword>
<dbReference type="EMBL" id="FOMD01000004">
    <property type="protein sequence ID" value="SFD39964.1"/>
    <property type="molecule type" value="Genomic_DNA"/>
</dbReference>
<evidence type="ECO:0000313" key="3">
    <source>
        <dbReference type="Proteomes" id="UP000199022"/>
    </source>
</evidence>
<reference evidence="3" key="1">
    <citation type="submission" date="2016-10" db="EMBL/GenBank/DDBJ databases">
        <authorList>
            <person name="Varghese N."/>
            <person name="Submissions S."/>
        </authorList>
    </citation>
    <scope>NUCLEOTIDE SEQUENCE [LARGE SCALE GENOMIC DNA]</scope>
    <source>
        <strain evidence="3">DSM 45962</strain>
    </source>
</reference>
<feature type="transmembrane region" description="Helical" evidence="1">
    <location>
        <begin position="84"/>
        <end position="105"/>
    </location>
</feature>
<dbReference type="Proteomes" id="UP000199022">
    <property type="component" value="Unassembled WGS sequence"/>
</dbReference>
<evidence type="ECO:0000313" key="2">
    <source>
        <dbReference type="EMBL" id="SFD39964.1"/>
    </source>
</evidence>
<feature type="transmembrane region" description="Helical" evidence="1">
    <location>
        <begin position="46"/>
        <end position="72"/>
    </location>
</feature>
<name>A0A1I1S069_9ACTN</name>
<proteinExistence type="predicted"/>
<dbReference type="AlphaFoldDB" id="A0A1I1S069"/>
<accession>A0A1I1S069</accession>
<keyword evidence="1" id="KW-0472">Membrane</keyword>
<protein>
    <submittedName>
        <fullName evidence="2">Uncharacterized protein</fullName>
    </submittedName>
</protein>
<evidence type="ECO:0000256" key="1">
    <source>
        <dbReference type="SAM" id="Phobius"/>
    </source>
</evidence>
<gene>
    <name evidence="2" type="ORF">SAMN05661030_3201</name>
</gene>
<keyword evidence="3" id="KW-1185">Reference proteome</keyword>
<sequence>MRVLIQVLMAAGVVLLALPALVVGSRRLTRRGPRSLRSPGGSTSEFVVVLVGRLLGLLLILLLSALVLVATVGALVRDLDDLPSLVYVAFVLDLLLAALVVLTSAAPRPPRARRRATPAPR</sequence>
<feature type="transmembrane region" description="Helical" evidence="1">
    <location>
        <begin position="6"/>
        <end position="25"/>
    </location>
</feature>
<organism evidence="2 3">
    <name type="scientific">Klenkia taihuensis</name>
    <dbReference type="NCBI Taxonomy" id="1225127"/>
    <lineage>
        <taxon>Bacteria</taxon>
        <taxon>Bacillati</taxon>
        <taxon>Actinomycetota</taxon>
        <taxon>Actinomycetes</taxon>
        <taxon>Geodermatophilales</taxon>
        <taxon>Geodermatophilaceae</taxon>
        <taxon>Klenkia</taxon>
    </lineage>
</organism>
<keyword evidence="1" id="KW-1133">Transmembrane helix</keyword>